<dbReference type="Proteomes" id="UP000186221">
    <property type="component" value="Unassembled WGS sequence"/>
</dbReference>
<evidence type="ECO:0000313" key="2">
    <source>
        <dbReference type="EMBL" id="SIS83059.1"/>
    </source>
</evidence>
<reference evidence="3" key="1">
    <citation type="submission" date="2017-01" db="EMBL/GenBank/DDBJ databases">
        <authorList>
            <person name="Varghese N."/>
            <person name="Submissions S."/>
        </authorList>
    </citation>
    <scope>NUCLEOTIDE SEQUENCE [LARGE SCALE GENOMIC DNA]</scope>
    <source>
        <strain evidence="3">DSM 19945</strain>
    </source>
</reference>
<name>A0A1N7MAR0_9RHOB</name>
<gene>
    <name evidence="2" type="ORF">SAMN05421580_105223</name>
</gene>
<keyword evidence="3" id="KW-1185">Reference proteome</keyword>
<dbReference type="SUPFAM" id="SSF51069">
    <property type="entry name" value="Carbonic anhydrase"/>
    <property type="match status" value="1"/>
</dbReference>
<accession>A0A1N7MAR0</accession>
<proteinExistence type="predicted"/>
<dbReference type="RefSeq" id="WP_076484725.1">
    <property type="nucleotide sequence ID" value="NZ_FTOG01000005.1"/>
</dbReference>
<protein>
    <recommendedName>
        <fullName evidence="4">Cadmium carbonic anhydrase repeat-containing protein</fullName>
    </recommendedName>
</protein>
<evidence type="ECO:0008006" key="4">
    <source>
        <dbReference type="Google" id="ProtNLM"/>
    </source>
</evidence>
<keyword evidence="1" id="KW-0732">Signal</keyword>
<organism evidence="2 3">
    <name type="scientific">Rhodobacter aestuarii</name>
    <dbReference type="NCBI Taxonomy" id="453582"/>
    <lineage>
        <taxon>Bacteria</taxon>
        <taxon>Pseudomonadati</taxon>
        <taxon>Pseudomonadota</taxon>
        <taxon>Alphaproteobacteria</taxon>
        <taxon>Rhodobacterales</taxon>
        <taxon>Rhodobacter group</taxon>
        <taxon>Rhodobacter</taxon>
    </lineage>
</organism>
<evidence type="ECO:0000256" key="1">
    <source>
        <dbReference type="SAM" id="SignalP"/>
    </source>
</evidence>
<dbReference type="STRING" id="453582.SAMN05421580_105223"/>
<dbReference type="EMBL" id="FTOG01000005">
    <property type="protein sequence ID" value="SIS83059.1"/>
    <property type="molecule type" value="Genomic_DNA"/>
</dbReference>
<dbReference type="InterPro" id="IPR018883">
    <property type="entry name" value="Delta_CA"/>
</dbReference>
<feature type="chain" id="PRO_5012139507" description="Cadmium carbonic anhydrase repeat-containing protein" evidence="1">
    <location>
        <begin position="26"/>
        <end position="301"/>
    </location>
</feature>
<dbReference type="AlphaFoldDB" id="A0A1N7MAR0"/>
<dbReference type="InterPro" id="IPR036398">
    <property type="entry name" value="CA_dom_sf"/>
</dbReference>
<feature type="signal peptide" evidence="1">
    <location>
        <begin position="1"/>
        <end position="25"/>
    </location>
</feature>
<sequence length="301" mass="31354">MRKLTTALTLSTSFVMMIGATGAFAESHGEAASAEHGAMASHGAVGDDVIAAQRDALYAATVGRGFGPQAPRDLSFTEGTNPIDFAAAPPSAEMNLCNIHFHEGAEHRGGEFTTYAGNGDGAGYGSGYIYDGMLSDAELAPYAHAVGATEHGALEPGDTIEIHYVYSSAEVKPGPTLGSCLSEAVGNPQLRVEAYVYVVVNDDSAADLTELNTVTRVGGKWQAPKVPAGAGEPITYDGSTTGPTYNEKGSPFQVTWSVHPKVTKVSIASVGAWLADNPFDEDHAHGVRTLVEEPALLSKIN</sequence>
<dbReference type="Pfam" id="PF10563">
    <property type="entry name" value="CA_like"/>
    <property type="match status" value="1"/>
</dbReference>
<evidence type="ECO:0000313" key="3">
    <source>
        <dbReference type="Proteomes" id="UP000186221"/>
    </source>
</evidence>